<keyword evidence="1" id="KW-1133">Transmembrane helix</keyword>
<name>A0ABU6GSY5_9BACL</name>
<keyword evidence="1" id="KW-0472">Membrane</keyword>
<evidence type="ECO:0000313" key="2">
    <source>
        <dbReference type="EMBL" id="MEC0242865.1"/>
    </source>
</evidence>
<accession>A0ABU6GSY5</accession>
<sequence length="452" mass="51444">MNQARRIKITTILIAFLLIGIIIYGYMKHKELKQELDQLQSEKLYNTRMWAQLQMMNTETLDFDLANVLASDSAAYRRKYLKAAYESASFMTNMNWFNPSPTILYDFQSNRSEPFWGQTARYLGYLVDDSAETLTEVQRQNVLKMRNFILKTAPALHQINDSVLYGPHVKNEVPSEELSRRITSLTNELDSTPSIGDKEPLFNEYLYHLNPYQPQVKLFKNEERMHKEELQSKVESFMNVLWKDKRDNQITSRGGGVTPDFGDSLDIWSGNGEKLFYKVQISVAGGHILRIYPAEDGPNKLDHGKSTKAEAIKLAQSLVKSWGEAPLVIDHTITKGTLLNVTFVPQVGGVPDTDANVDVTIDTATGILQYFDTTGYYLKRDRIVNTKVGIPPETALKQVNAQLKVTDRPNLMIRKGKLVYSIPVKGFEQVTKVYVDAQTGKQVDIEYKSLDH</sequence>
<comment type="caution">
    <text evidence="2">The sequence shown here is derived from an EMBL/GenBank/DDBJ whole genome shotgun (WGS) entry which is preliminary data.</text>
</comment>
<keyword evidence="3" id="KW-1185">Reference proteome</keyword>
<organism evidence="2 3">
    <name type="scientific">Paenibacillus dokdonensis</name>
    <dbReference type="NCBI Taxonomy" id="2567944"/>
    <lineage>
        <taxon>Bacteria</taxon>
        <taxon>Bacillati</taxon>
        <taxon>Bacillota</taxon>
        <taxon>Bacilli</taxon>
        <taxon>Bacillales</taxon>
        <taxon>Paenibacillaceae</taxon>
        <taxon>Paenibacillus</taxon>
    </lineage>
</organism>
<dbReference type="Proteomes" id="UP001344632">
    <property type="component" value="Unassembled WGS sequence"/>
</dbReference>
<proteinExistence type="predicted"/>
<evidence type="ECO:0000313" key="3">
    <source>
        <dbReference type="Proteomes" id="UP001344632"/>
    </source>
</evidence>
<keyword evidence="1" id="KW-0812">Transmembrane</keyword>
<gene>
    <name evidence="2" type="ORF">P4H66_23930</name>
</gene>
<feature type="transmembrane region" description="Helical" evidence="1">
    <location>
        <begin position="7"/>
        <end position="27"/>
    </location>
</feature>
<evidence type="ECO:0000256" key="1">
    <source>
        <dbReference type="SAM" id="Phobius"/>
    </source>
</evidence>
<dbReference type="EMBL" id="JARLKZ010000020">
    <property type="protein sequence ID" value="MEC0242865.1"/>
    <property type="molecule type" value="Genomic_DNA"/>
</dbReference>
<dbReference type="RefSeq" id="WP_326090625.1">
    <property type="nucleotide sequence ID" value="NZ_JARLKZ010000020.1"/>
</dbReference>
<protein>
    <submittedName>
        <fullName evidence="2">PepSY domain-containing protein</fullName>
    </submittedName>
</protein>
<reference evidence="2 3" key="1">
    <citation type="submission" date="2023-03" db="EMBL/GenBank/DDBJ databases">
        <title>Bacillus Genome Sequencing.</title>
        <authorList>
            <person name="Dunlap C."/>
        </authorList>
    </citation>
    <scope>NUCLEOTIDE SEQUENCE [LARGE SCALE GENOMIC DNA]</scope>
    <source>
        <strain evidence="2 3">BD-525</strain>
    </source>
</reference>